<dbReference type="GO" id="GO:0015031">
    <property type="term" value="P:protein transport"/>
    <property type="evidence" value="ECO:0007669"/>
    <property type="project" value="UniProtKB-KW"/>
</dbReference>
<keyword evidence="7" id="KW-0653">Protein transport</keyword>
<dbReference type="GO" id="GO:0022857">
    <property type="term" value="F:transmembrane transporter activity"/>
    <property type="evidence" value="ECO:0007669"/>
    <property type="project" value="InterPro"/>
</dbReference>
<dbReference type="Proteomes" id="UP000270342">
    <property type="component" value="Unassembled WGS sequence"/>
</dbReference>
<dbReference type="Pfam" id="PF02472">
    <property type="entry name" value="ExbD"/>
    <property type="match status" value="1"/>
</dbReference>
<dbReference type="PANTHER" id="PTHR30558">
    <property type="entry name" value="EXBD MEMBRANE COMPONENT OF PMF-DRIVEN MACROMOLECULE IMPORT SYSTEM"/>
    <property type="match status" value="1"/>
</dbReference>
<comment type="subcellular location">
    <subcellularLocation>
        <location evidence="1">Cell membrane</location>
        <topology evidence="1">Single-pass membrane protein</topology>
    </subcellularLocation>
    <subcellularLocation>
        <location evidence="7">Cell membrane</location>
        <topology evidence="7">Single-pass type II membrane protein</topology>
    </subcellularLocation>
</comment>
<dbReference type="RefSeq" id="WP_121090186.1">
    <property type="nucleotide sequence ID" value="NZ_RBZU01000014.1"/>
</dbReference>
<keyword evidence="6" id="KW-0472">Membrane</keyword>
<accession>A0A494XEL5</accession>
<gene>
    <name evidence="8" type="ORF">D7S86_24085</name>
</gene>
<keyword evidence="3" id="KW-1003">Cell membrane</keyword>
<proteinExistence type="inferred from homology"/>
<evidence type="ECO:0000256" key="3">
    <source>
        <dbReference type="ARBA" id="ARBA00022475"/>
    </source>
</evidence>
<keyword evidence="7" id="KW-0813">Transport</keyword>
<keyword evidence="4 7" id="KW-0812">Transmembrane</keyword>
<keyword evidence="5" id="KW-1133">Transmembrane helix</keyword>
<dbReference type="Gene3D" id="3.30.420.270">
    <property type="match status" value="1"/>
</dbReference>
<name>A0A494XEL5_9BURK</name>
<evidence type="ECO:0000256" key="5">
    <source>
        <dbReference type="ARBA" id="ARBA00022989"/>
    </source>
</evidence>
<comment type="caution">
    <text evidence="8">The sequence shown here is derived from an EMBL/GenBank/DDBJ whole genome shotgun (WGS) entry which is preliminary data.</text>
</comment>
<evidence type="ECO:0000256" key="4">
    <source>
        <dbReference type="ARBA" id="ARBA00022692"/>
    </source>
</evidence>
<evidence type="ECO:0000256" key="7">
    <source>
        <dbReference type="RuleBase" id="RU003879"/>
    </source>
</evidence>
<reference evidence="8 9" key="1">
    <citation type="submission" date="2018-10" db="EMBL/GenBank/DDBJ databases">
        <title>Robbsia sp. DHC34, isolated from soil.</title>
        <authorList>
            <person name="Gao Z.-H."/>
            <person name="Qiu L.-H."/>
        </authorList>
    </citation>
    <scope>NUCLEOTIDE SEQUENCE [LARGE SCALE GENOMIC DNA]</scope>
    <source>
        <strain evidence="8 9">DHC34</strain>
    </source>
</reference>
<dbReference type="EMBL" id="RBZU01000014">
    <property type="protein sequence ID" value="RKP46584.1"/>
    <property type="molecule type" value="Genomic_DNA"/>
</dbReference>
<dbReference type="AlphaFoldDB" id="A0A494XEL5"/>
<dbReference type="OrthoDB" id="9793581at2"/>
<evidence type="ECO:0000256" key="2">
    <source>
        <dbReference type="ARBA" id="ARBA00005811"/>
    </source>
</evidence>
<sequence length="133" mass="14490">MKLKRARRSRRGRIEIIPMIDVMFFLLASYLLTSLSMQRLDALSIALPDGTASAFNSAAPLTLSIDRNDRIEVAGQRVTLAEVGPAVRARLHRDGTLVVAADDKATQGTVTRAMLEAQHAGARSLSIVIRHAQ</sequence>
<evidence type="ECO:0000256" key="6">
    <source>
        <dbReference type="ARBA" id="ARBA00023136"/>
    </source>
</evidence>
<evidence type="ECO:0000313" key="8">
    <source>
        <dbReference type="EMBL" id="RKP46584.1"/>
    </source>
</evidence>
<evidence type="ECO:0000313" key="9">
    <source>
        <dbReference type="Proteomes" id="UP000270342"/>
    </source>
</evidence>
<keyword evidence="9" id="KW-1185">Reference proteome</keyword>
<evidence type="ECO:0000256" key="1">
    <source>
        <dbReference type="ARBA" id="ARBA00004162"/>
    </source>
</evidence>
<protein>
    <submittedName>
        <fullName evidence="8">Biopolymer transporter ExbD</fullName>
    </submittedName>
</protein>
<dbReference type="GO" id="GO:0005886">
    <property type="term" value="C:plasma membrane"/>
    <property type="evidence" value="ECO:0007669"/>
    <property type="project" value="UniProtKB-SubCell"/>
</dbReference>
<dbReference type="InterPro" id="IPR003400">
    <property type="entry name" value="ExbD"/>
</dbReference>
<comment type="similarity">
    <text evidence="2 7">Belongs to the ExbD/TolR family.</text>
</comment>
<organism evidence="8 9">
    <name type="scientific">Pararobbsia silviterrae</name>
    <dbReference type="NCBI Taxonomy" id="1792498"/>
    <lineage>
        <taxon>Bacteria</taxon>
        <taxon>Pseudomonadati</taxon>
        <taxon>Pseudomonadota</taxon>
        <taxon>Betaproteobacteria</taxon>
        <taxon>Burkholderiales</taxon>
        <taxon>Burkholderiaceae</taxon>
        <taxon>Pararobbsia</taxon>
    </lineage>
</organism>